<name>A0A4Q9FD58_9FLAO</name>
<feature type="compositionally biased region" description="Basic and acidic residues" evidence="1">
    <location>
        <begin position="104"/>
        <end position="124"/>
    </location>
</feature>
<proteinExistence type="predicted"/>
<organism evidence="2 3">
    <name type="scientific">Hyunsoonleella flava</name>
    <dbReference type="NCBI Taxonomy" id="2527939"/>
    <lineage>
        <taxon>Bacteria</taxon>
        <taxon>Pseudomonadati</taxon>
        <taxon>Bacteroidota</taxon>
        <taxon>Flavobacteriia</taxon>
        <taxon>Flavobacteriales</taxon>
        <taxon>Flavobacteriaceae</taxon>
    </lineage>
</organism>
<dbReference type="AlphaFoldDB" id="A0A4Q9FD58"/>
<dbReference type="EMBL" id="SIRT01000018">
    <property type="protein sequence ID" value="TBM98986.1"/>
    <property type="molecule type" value="Genomic_DNA"/>
</dbReference>
<evidence type="ECO:0000313" key="2">
    <source>
        <dbReference type="EMBL" id="TBM98986.1"/>
    </source>
</evidence>
<protein>
    <submittedName>
        <fullName evidence="2">Uncharacterized protein</fullName>
    </submittedName>
</protein>
<reference evidence="2 3" key="1">
    <citation type="submission" date="2019-02" db="EMBL/GenBank/DDBJ databases">
        <title>Hyunsoonleella sp., isolated from marine sediment.</title>
        <authorList>
            <person name="Liu B.-T."/>
        </authorList>
    </citation>
    <scope>NUCLEOTIDE SEQUENCE [LARGE SCALE GENOMIC DNA]</scope>
    <source>
        <strain evidence="2 3">T58</strain>
    </source>
</reference>
<accession>A0A4Q9FD58</accession>
<sequence>MKNIVRFLLLIVFVTIGMSLSAQEIKVNDKVYEVKKGLIFQEGVDITNTLSVEEKAKILAEFEKKQQNIAEAEATQKRIEKAEKEQKKAEKEQRKAEKKRKKAEKALRQKEKAQSNYDKATKKFKDAQKKYEKLKSKGKLSPQDEKKWLEKIEKLNANVAKTKQKLK</sequence>
<dbReference type="RefSeq" id="WP_130965635.1">
    <property type="nucleotide sequence ID" value="NZ_SIRT01000018.1"/>
</dbReference>
<evidence type="ECO:0000313" key="3">
    <source>
        <dbReference type="Proteomes" id="UP000291142"/>
    </source>
</evidence>
<feature type="region of interest" description="Disordered" evidence="1">
    <location>
        <begin position="81"/>
        <end position="124"/>
    </location>
</feature>
<feature type="compositionally biased region" description="Basic and acidic residues" evidence="1">
    <location>
        <begin position="81"/>
        <end position="95"/>
    </location>
</feature>
<keyword evidence="3" id="KW-1185">Reference proteome</keyword>
<comment type="caution">
    <text evidence="2">The sequence shown here is derived from an EMBL/GenBank/DDBJ whole genome shotgun (WGS) entry which is preliminary data.</text>
</comment>
<dbReference type="Proteomes" id="UP000291142">
    <property type="component" value="Unassembled WGS sequence"/>
</dbReference>
<gene>
    <name evidence="2" type="ORF">EYD45_15835</name>
</gene>
<evidence type="ECO:0000256" key="1">
    <source>
        <dbReference type="SAM" id="MobiDB-lite"/>
    </source>
</evidence>
<dbReference type="OrthoDB" id="1451223at2"/>